<evidence type="ECO:0000313" key="1">
    <source>
        <dbReference type="EMBL" id="EFH82573.1"/>
    </source>
</evidence>
<keyword evidence="2" id="KW-1185">Reference proteome</keyword>
<reference evidence="1 2" key="1">
    <citation type="journal article" date="2011" name="Stand. Genomic Sci.">
        <title>Non-contiguous finished genome sequence and contextual data of the filamentous soil bacterium Ktedonobacter racemifer type strain (SOSP1-21).</title>
        <authorList>
            <person name="Chang Y.J."/>
            <person name="Land M."/>
            <person name="Hauser L."/>
            <person name="Chertkov O."/>
            <person name="Del Rio T.G."/>
            <person name="Nolan M."/>
            <person name="Copeland A."/>
            <person name="Tice H."/>
            <person name="Cheng J.F."/>
            <person name="Lucas S."/>
            <person name="Han C."/>
            <person name="Goodwin L."/>
            <person name="Pitluck S."/>
            <person name="Ivanova N."/>
            <person name="Ovchinikova G."/>
            <person name="Pati A."/>
            <person name="Chen A."/>
            <person name="Palaniappan K."/>
            <person name="Mavromatis K."/>
            <person name="Liolios K."/>
            <person name="Brettin T."/>
            <person name="Fiebig A."/>
            <person name="Rohde M."/>
            <person name="Abt B."/>
            <person name="Goker M."/>
            <person name="Detter J.C."/>
            <person name="Woyke T."/>
            <person name="Bristow J."/>
            <person name="Eisen J.A."/>
            <person name="Markowitz V."/>
            <person name="Hugenholtz P."/>
            <person name="Kyrpides N.C."/>
            <person name="Klenk H.P."/>
            <person name="Lapidus A."/>
        </authorList>
    </citation>
    <scope>NUCLEOTIDE SEQUENCE [LARGE SCALE GENOMIC DNA]</scope>
    <source>
        <strain evidence="2">DSM 44963</strain>
    </source>
</reference>
<dbReference type="EMBL" id="ADVG01000004">
    <property type="protein sequence ID" value="EFH82573.1"/>
    <property type="molecule type" value="Genomic_DNA"/>
</dbReference>
<accession>D6U183</accession>
<gene>
    <name evidence="1" type="ORF">Krac_3397</name>
</gene>
<organism evidence="1 2">
    <name type="scientific">Ktedonobacter racemifer DSM 44963</name>
    <dbReference type="NCBI Taxonomy" id="485913"/>
    <lineage>
        <taxon>Bacteria</taxon>
        <taxon>Bacillati</taxon>
        <taxon>Chloroflexota</taxon>
        <taxon>Ktedonobacteria</taxon>
        <taxon>Ktedonobacterales</taxon>
        <taxon>Ktedonobacteraceae</taxon>
        <taxon>Ktedonobacter</taxon>
    </lineage>
</organism>
<evidence type="ECO:0000313" key="2">
    <source>
        <dbReference type="Proteomes" id="UP000004508"/>
    </source>
</evidence>
<comment type="caution">
    <text evidence="1">The sequence shown here is derived from an EMBL/GenBank/DDBJ whole genome shotgun (WGS) entry which is preliminary data.</text>
</comment>
<dbReference type="STRING" id="485913.Krac_3397"/>
<name>D6U183_KTERA</name>
<sequence>MARMQPSWNLSILEGIFGVARYSTDNDRMQHAIIATKKGRLYGVQWDIRTFPSTSSLIKLCQFKPLSCLAGVYSCDDGYQHVIVARSEGESGSLFEIAFKQPQLTEPRLLVRLPAAVQRVGMAGFLFNAKITSLSGFFSLDDTSSHIITSLESGCVYDVNYNNKNHRVHQRII</sequence>
<dbReference type="AlphaFoldDB" id="D6U183"/>
<dbReference type="InParanoid" id="D6U183"/>
<protein>
    <submittedName>
        <fullName evidence="1">Uncharacterized protein</fullName>
    </submittedName>
</protein>
<dbReference type="Proteomes" id="UP000004508">
    <property type="component" value="Unassembled WGS sequence"/>
</dbReference>
<proteinExistence type="predicted"/>